<gene>
    <name evidence="1" type="ORF">CLUMA_CG005059</name>
</gene>
<sequence>MEDYNKQKINNSNRYLFLVLVAHAYDLYVFDIRKQPWIPLSNTNYKIAKSENIITTARELDIETNSYTYHIRVFHLDPKIWLSNININVQSNVLITINRALAYISTSADFY</sequence>
<name>A0A1J1HV16_9DIPT</name>
<accession>A0A1J1HV16</accession>
<dbReference type="EMBL" id="CVRI01000020">
    <property type="protein sequence ID" value="CRK91386.1"/>
    <property type="molecule type" value="Genomic_DNA"/>
</dbReference>
<organism evidence="1 2">
    <name type="scientific">Clunio marinus</name>
    <dbReference type="NCBI Taxonomy" id="568069"/>
    <lineage>
        <taxon>Eukaryota</taxon>
        <taxon>Metazoa</taxon>
        <taxon>Ecdysozoa</taxon>
        <taxon>Arthropoda</taxon>
        <taxon>Hexapoda</taxon>
        <taxon>Insecta</taxon>
        <taxon>Pterygota</taxon>
        <taxon>Neoptera</taxon>
        <taxon>Endopterygota</taxon>
        <taxon>Diptera</taxon>
        <taxon>Nematocera</taxon>
        <taxon>Chironomoidea</taxon>
        <taxon>Chironomidae</taxon>
        <taxon>Clunio</taxon>
    </lineage>
</organism>
<evidence type="ECO:0000313" key="2">
    <source>
        <dbReference type="Proteomes" id="UP000183832"/>
    </source>
</evidence>
<protein>
    <submittedName>
        <fullName evidence="1">CLUMA_CG005059, isoform A</fullName>
    </submittedName>
</protein>
<keyword evidence="2" id="KW-1185">Reference proteome</keyword>
<dbReference type="AlphaFoldDB" id="A0A1J1HV16"/>
<evidence type="ECO:0000313" key="1">
    <source>
        <dbReference type="EMBL" id="CRK91386.1"/>
    </source>
</evidence>
<dbReference type="Proteomes" id="UP000183832">
    <property type="component" value="Unassembled WGS sequence"/>
</dbReference>
<proteinExistence type="predicted"/>
<reference evidence="1 2" key="1">
    <citation type="submission" date="2015-04" db="EMBL/GenBank/DDBJ databases">
        <authorList>
            <person name="Syromyatnikov M.Y."/>
            <person name="Popov V.N."/>
        </authorList>
    </citation>
    <scope>NUCLEOTIDE SEQUENCE [LARGE SCALE GENOMIC DNA]</scope>
</reference>